<dbReference type="PANTHER" id="PTHR44591">
    <property type="entry name" value="STRESS RESPONSE REGULATOR PROTEIN 1"/>
    <property type="match status" value="1"/>
</dbReference>
<dbReference type="Gene3D" id="3.30.70.270">
    <property type="match status" value="1"/>
</dbReference>
<evidence type="ECO:0000256" key="2">
    <source>
        <dbReference type="PROSITE-ProRule" id="PRU00169"/>
    </source>
</evidence>
<dbReference type="PROSITE" id="PS50887">
    <property type="entry name" value="GGDEF"/>
    <property type="match status" value="1"/>
</dbReference>
<dbReference type="RefSeq" id="WP_194115457.1">
    <property type="nucleotide sequence ID" value="NZ_JADFUA010000003.1"/>
</dbReference>
<dbReference type="InterPro" id="IPR001789">
    <property type="entry name" value="Sig_transdc_resp-reg_receiver"/>
</dbReference>
<dbReference type="InterPro" id="IPR050595">
    <property type="entry name" value="Bact_response_regulator"/>
</dbReference>
<gene>
    <name evidence="5" type="ORF">INR99_06125</name>
</gene>
<dbReference type="EMBL" id="JADFUA010000003">
    <property type="protein sequence ID" value="MBE9608922.1"/>
    <property type="molecule type" value="Genomic_DNA"/>
</dbReference>
<organism evidence="5 6">
    <name type="scientific">Chitinilyticum piscinae</name>
    <dbReference type="NCBI Taxonomy" id="2866724"/>
    <lineage>
        <taxon>Bacteria</taxon>
        <taxon>Pseudomonadati</taxon>
        <taxon>Pseudomonadota</taxon>
        <taxon>Betaproteobacteria</taxon>
        <taxon>Neisseriales</taxon>
        <taxon>Chitinibacteraceae</taxon>
        <taxon>Chitinilyticum</taxon>
    </lineage>
</organism>
<feature type="domain" description="GGDEF" evidence="4">
    <location>
        <begin position="180"/>
        <end position="312"/>
    </location>
</feature>
<dbReference type="Pfam" id="PF00990">
    <property type="entry name" value="GGDEF"/>
    <property type="match status" value="1"/>
</dbReference>
<evidence type="ECO:0000259" key="4">
    <source>
        <dbReference type="PROSITE" id="PS50887"/>
    </source>
</evidence>
<dbReference type="SUPFAM" id="SSF52172">
    <property type="entry name" value="CheY-like"/>
    <property type="match status" value="1"/>
</dbReference>
<feature type="modified residue" description="4-aspartylphosphate" evidence="2">
    <location>
        <position position="61"/>
    </location>
</feature>
<protein>
    <submittedName>
        <fullName evidence="5">Response regulator</fullName>
    </submittedName>
</protein>
<proteinExistence type="predicted"/>
<dbReference type="SUPFAM" id="SSF55073">
    <property type="entry name" value="Nucleotide cyclase"/>
    <property type="match status" value="1"/>
</dbReference>
<dbReference type="InterPro" id="IPR029787">
    <property type="entry name" value="Nucleotide_cyclase"/>
</dbReference>
<feature type="domain" description="Response regulatory" evidence="3">
    <location>
        <begin position="12"/>
        <end position="130"/>
    </location>
</feature>
<dbReference type="AlphaFoldDB" id="A0A8J7FJW0"/>
<evidence type="ECO:0000259" key="3">
    <source>
        <dbReference type="PROSITE" id="PS50110"/>
    </source>
</evidence>
<dbReference type="InterPro" id="IPR000160">
    <property type="entry name" value="GGDEF_dom"/>
</dbReference>
<keyword evidence="6" id="KW-1185">Reference proteome</keyword>
<dbReference type="PANTHER" id="PTHR44591:SF3">
    <property type="entry name" value="RESPONSE REGULATORY DOMAIN-CONTAINING PROTEIN"/>
    <property type="match status" value="1"/>
</dbReference>
<dbReference type="Gene3D" id="3.40.50.2300">
    <property type="match status" value="1"/>
</dbReference>
<dbReference type="SMART" id="SM00267">
    <property type="entry name" value="GGDEF"/>
    <property type="match status" value="1"/>
</dbReference>
<dbReference type="GO" id="GO:0000160">
    <property type="term" value="P:phosphorelay signal transduction system"/>
    <property type="evidence" value="ECO:0007669"/>
    <property type="project" value="InterPro"/>
</dbReference>
<dbReference type="InterPro" id="IPR011006">
    <property type="entry name" value="CheY-like_superfamily"/>
</dbReference>
<evidence type="ECO:0000313" key="5">
    <source>
        <dbReference type="EMBL" id="MBE9608922.1"/>
    </source>
</evidence>
<evidence type="ECO:0000256" key="1">
    <source>
        <dbReference type="ARBA" id="ARBA00022553"/>
    </source>
</evidence>
<dbReference type="InterPro" id="IPR043128">
    <property type="entry name" value="Rev_trsase/Diguanyl_cyclase"/>
</dbReference>
<reference evidence="5 6" key="1">
    <citation type="submission" date="2020-10" db="EMBL/GenBank/DDBJ databases">
        <title>The genome sequence of Chitinilyticum litopenaei 4Y14.</title>
        <authorList>
            <person name="Liu Y."/>
        </authorList>
    </citation>
    <scope>NUCLEOTIDE SEQUENCE [LARGE SCALE GENOMIC DNA]</scope>
    <source>
        <strain evidence="5 6">4Y14</strain>
    </source>
</reference>
<dbReference type="Pfam" id="PF00072">
    <property type="entry name" value="Response_reg"/>
    <property type="match status" value="1"/>
</dbReference>
<name>A0A8J7FJW0_9NEIS</name>
<dbReference type="NCBIfam" id="TIGR00254">
    <property type="entry name" value="GGDEF"/>
    <property type="match status" value="1"/>
</dbReference>
<dbReference type="SMART" id="SM00448">
    <property type="entry name" value="REC"/>
    <property type="match status" value="1"/>
</dbReference>
<dbReference type="Proteomes" id="UP000604481">
    <property type="component" value="Unassembled WGS sequence"/>
</dbReference>
<evidence type="ECO:0000313" key="6">
    <source>
        <dbReference type="Proteomes" id="UP000604481"/>
    </source>
</evidence>
<dbReference type="PROSITE" id="PS50110">
    <property type="entry name" value="RESPONSE_REGULATORY"/>
    <property type="match status" value="1"/>
</dbReference>
<sequence length="370" mass="41232">MTATQDLNHRPRILIVDDSRIVRATIRKHLGEAYDLIEEADGEAGWRRLQSDEEVSLLISDLTMPELDGLGLLSRIREQPEARYRHLPIIIISGEEDEETRQRCVDRGANDFVSKSADRSEMLARVKANLELAITRRELDASRALQEQQALTDQTTGVGSTNLLMLQLEQSLAFALRHNGEVTLILLEVDHFQGLRDKMGERASQQMLALLAKLLEAKLRREDTLAFLDGAKFAVVSPATTLTEARTLAERLRLALANARINFRSEQLHISGSFSVANSWHDDAQSATALIGVATSRLHGESGSDRVIMPDVTAVRTATPLVAEALVMLHKGMHAEVRDHLPSLMHTLLPLLELANEEMQLGWSLERLRG</sequence>
<accession>A0A8J7FJW0</accession>
<comment type="caution">
    <text evidence="5">The sequence shown here is derived from an EMBL/GenBank/DDBJ whole genome shotgun (WGS) entry which is preliminary data.</text>
</comment>
<keyword evidence="1 2" id="KW-0597">Phosphoprotein</keyword>